<feature type="transmembrane region" description="Helical" evidence="4">
    <location>
        <begin position="91"/>
        <end position="108"/>
    </location>
</feature>
<dbReference type="STRING" id="35756.GCA_001044155_00147"/>
<keyword evidence="1 2" id="KW-0808">Transferase</keyword>
<dbReference type="InterPro" id="IPR000462">
    <property type="entry name" value="CDP-OH_P_trans"/>
</dbReference>
<dbReference type="InterPro" id="IPR043130">
    <property type="entry name" value="CDP-OH_PTrfase_TM_dom"/>
</dbReference>
<comment type="similarity">
    <text evidence="2">Belongs to the CDP-alcohol phosphatidyltransferase class-I family.</text>
</comment>
<evidence type="ECO:0000256" key="2">
    <source>
        <dbReference type="RuleBase" id="RU003750"/>
    </source>
</evidence>
<keyword evidence="4" id="KW-0472">Membrane</keyword>
<dbReference type="RefSeq" id="WP_018582740.1">
    <property type="nucleotide sequence ID" value="NZ_UFXQ01000001.1"/>
</dbReference>
<feature type="compositionally biased region" description="Basic and acidic residues" evidence="3">
    <location>
        <begin position="8"/>
        <end position="21"/>
    </location>
</feature>
<dbReference type="Gene3D" id="1.20.120.1760">
    <property type="match status" value="1"/>
</dbReference>
<evidence type="ECO:0000313" key="6">
    <source>
        <dbReference type="Proteomes" id="UP000254467"/>
    </source>
</evidence>
<feature type="transmembrane region" description="Helical" evidence="4">
    <location>
        <begin position="156"/>
        <end position="175"/>
    </location>
</feature>
<feature type="transmembrane region" description="Helical" evidence="4">
    <location>
        <begin position="55"/>
        <end position="79"/>
    </location>
</feature>
<evidence type="ECO:0000256" key="3">
    <source>
        <dbReference type="SAM" id="MobiDB-lite"/>
    </source>
</evidence>
<keyword evidence="6" id="KW-1185">Reference proteome</keyword>
<dbReference type="AlphaFoldDB" id="A0A376CJV4"/>
<organism evidence="5 6">
    <name type="scientific">Corynebacterium pilosum</name>
    <dbReference type="NCBI Taxonomy" id="35756"/>
    <lineage>
        <taxon>Bacteria</taxon>
        <taxon>Bacillati</taxon>
        <taxon>Actinomycetota</taxon>
        <taxon>Actinomycetes</taxon>
        <taxon>Mycobacteriales</taxon>
        <taxon>Corynebacteriaceae</taxon>
        <taxon>Corynebacterium</taxon>
    </lineage>
</organism>
<protein>
    <submittedName>
        <fullName evidence="5">Choline/ethanolaminephosphotransferase</fullName>
        <ecNumber evidence="5">2.7.8.2</ecNumber>
    </submittedName>
</protein>
<evidence type="ECO:0000256" key="1">
    <source>
        <dbReference type="ARBA" id="ARBA00022679"/>
    </source>
</evidence>
<keyword evidence="4" id="KW-1133">Transmembrane helix</keyword>
<gene>
    <name evidence="5" type="ORF">NCTC11862_00551</name>
</gene>
<dbReference type="EC" id="2.7.8.2" evidence="5"/>
<dbReference type="InterPro" id="IPR048254">
    <property type="entry name" value="CDP_ALCOHOL_P_TRANSF_CS"/>
</dbReference>
<sequence>MTTKQPRTTHDEQATQHESRAQRYSWAIASLSSAQKPAQGVPAYTRWINRRGARVVAAFAYSVGWTPNMVTGISAGLSLTGMVLLIALEPAWWVGVLVAVFLAAGYLFDSADGQLARVSGSSSVTGEWVDHVVDAFRSPAIHVATAMAIMVHRPELAWLAVVALVYSLVTSGQFLSQILAEALVRKAGRPQTRGGNLRSWILLPTDPGVLCWMFILWGIAPLFTVGYGLLALISAAHAMVSLSRRYADLQAVDAEAKEAVSAQA</sequence>
<evidence type="ECO:0000313" key="5">
    <source>
        <dbReference type="EMBL" id="STC68776.1"/>
    </source>
</evidence>
<dbReference type="OrthoDB" id="7390033at2"/>
<feature type="region of interest" description="Disordered" evidence="3">
    <location>
        <begin position="1"/>
        <end position="21"/>
    </location>
</feature>
<keyword evidence="4" id="KW-0812">Transmembrane</keyword>
<dbReference type="EMBL" id="UFXQ01000001">
    <property type="protein sequence ID" value="STC68776.1"/>
    <property type="molecule type" value="Genomic_DNA"/>
</dbReference>
<feature type="transmembrane region" description="Helical" evidence="4">
    <location>
        <begin position="212"/>
        <end position="236"/>
    </location>
</feature>
<accession>A0A376CJV4</accession>
<proteinExistence type="inferred from homology"/>
<dbReference type="GO" id="GO:0016020">
    <property type="term" value="C:membrane"/>
    <property type="evidence" value="ECO:0007669"/>
    <property type="project" value="InterPro"/>
</dbReference>
<dbReference type="Proteomes" id="UP000254467">
    <property type="component" value="Unassembled WGS sequence"/>
</dbReference>
<evidence type="ECO:0000256" key="4">
    <source>
        <dbReference type="SAM" id="Phobius"/>
    </source>
</evidence>
<reference evidence="5 6" key="1">
    <citation type="submission" date="2018-06" db="EMBL/GenBank/DDBJ databases">
        <authorList>
            <consortium name="Pathogen Informatics"/>
            <person name="Doyle S."/>
        </authorList>
    </citation>
    <scope>NUCLEOTIDE SEQUENCE [LARGE SCALE GENOMIC DNA]</scope>
    <source>
        <strain evidence="5 6">NCTC11862</strain>
    </source>
</reference>
<dbReference type="PROSITE" id="PS00379">
    <property type="entry name" value="CDP_ALCOHOL_P_TRANSF"/>
    <property type="match status" value="1"/>
</dbReference>
<dbReference type="Pfam" id="PF01066">
    <property type="entry name" value="CDP-OH_P_transf"/>
    <property type="match status" value="1"/>
</dbReference>
<dbReference type="GO" id="GO:0004142">
    <property type="term" value="F:diacylglycerol cholinephosphotransferase activity"/>
    <property type="evidence" value="ECO:0007669"/>
    <property type="project" value="UniProtKB-EC"/>
</dbReference>
<name>A0A376CJV4_9CORY</name>